<dbReference type="EMBL" id="CP098251">
    <property type="protein sequence ID" value="WAV91439.1"/>
    <property type="molecule type" value="Genomic_DNA"/>
</dbReference>
<dbReference type="Gene3D" id="3.40.50.1820">
    <property type="entry name" value="alpha/beta hydrolase"/>
    <property type="match status" value="1"/>
</dbReference>
<accession>A0A9E9NRP8</accession>
<protein>
    <submittedName>
        <fullName evidence="1">Alpha/beta hydrolase</fullName>
    </submittedName>
</protein>
<dbReference type="SUPFAM" id="SSF53474">
    <property type="entry name" value="alpha/beta-Hydrolases"/>
    <property type="match status" value="1"/>
</dbReference>
<evidence type="ECO:0000313" key="1">
    <source>
        <dbReference type="EMBL" id="WAV91439.1"/>
    </source>
</evidence>
<dbReference type="PANTHER" id="PTHR42103">
    <property type="entry name" value="ALPHA/BETA-HYDROLASES SUPERFAMILY PROTEIN"/>
    <property type="match status" value="1"/>
</dbReference>
<dbReference type="InterPro" id="IPR046879">
    <property type="entry name" value="KANL3/Tex30_Abhydrolase"/>
</dbReference>
<sequence>MNADTEIFFVSGNAGNLECALDLPKKKPVGIALLAHPHPLYGGTMNNKVVQMMARSFIGLGFLAVRMNFRGVGKSEGAHDFGNGETEDMENVLEHMQRKYPNLPVVLGGFSFGTYVQSRLQQQMVLKGNPPEGMVFVSTTAGKWAVEKVPENTLLIHGEMDEVVPLSDVFNWARPQDLSVVVVAGADHLFNHKLHHIRRIITTAFKNRQEAGNF</sequence>
<name>A0A9E9NRP8_9BURK</name>
<proteinExistence type="predicted"/>
<dbReference type="AlphaFoldDB" id="A0A9E9NRP8"/>
<reference evidence="1" key="1">
    <citation type="journal article" date="2022" name="Front. Microbiol.">
        <title>New perspectives on an old grouping: The genomic and phenotypic variability of Oxalobacter formigenes and the implications for calcium oxalate stone prevention.</title>
        <authorList>
            <person name="Chmiel J.A."/>
            <person name="Carr C."/>
            <person name="Stuivenberg G.A."/>
            <person name="Venema R."/>
            <person name="Chanyi R.M."/>
            <person name="Al K.F."/>
            <person name="Giguere D."/>
            <person name="Say H."/>
            <person name="Akouris P.P."/>
            <person name="Dominguez Romero S.A."/>
            <person name="Kwong A."/>
            <person name="Tai V."/>
            <person name="Koval S.F."/>
            <person name="Razvi H."/>
            <person name="Bjazevic J."/>
            <person name="Burton J.P."/>
        </authorList>
    </citation>
    <scope>NUCLEOTIDE SEQUENCE</scope>
    <source>
        <strain evidence="1">OxK</strain>
    </source>
</reference>
<dbReference type="PANTHER" id="PTHR42103:SF2">
    <property type="entry name" value="AB HYDROLASE-1 DOMAIN-CONTAINING PROTEIN"/>
    <property type="match status" value="1"/>
</dbReference>
<dbReference type="RefSeq" id="WP_269283702.1">
    <property type="nucleotide sequence ID" value="NZ_CP098251.1"/>
</dbReference>
<dbReference type="InterPro" id="IPR029058">
    <property type="entry name" value="AB_hydrolase_fold"/>
</dbReference>
<dbReference type="Pfam" id="PF20408">
    <property type="entry name" value="Abhydrolase_11"/>
    <property type="match status" value="1"/>
</dbReference>
<keyword evidence="1" id="KW-0378">Hydrolase</keyword>
<dbReference type="GO" id="GO:0016787">
    <property type="term" value="F:hydrolase activity"/>
    <property type="evidence" value="ECO:0007669"/>
    <property type="project" value="UniProtKB-KW"/>
</dbReference>
<organism evidence="1">
    <name type="scientific">Oxalobacter aliiformigenes</name>
    <dbReference type="NCBI Taxonomy" id="2946593"/>
    <lineage>
        <taxon>Bacteria</taxon>
        <taxon>Pseudomonadati</taxon>
        <taxon>Pseudomonadota</taxon>
        <taxon>Betaproteobacteria</taxon>
        <taxon>Burkholderiales</taxon>
        <taxon>Oxalobacteraceae</taxon>
        <taxon>Oxalobacter</taxon>
    </lineage>
</organism>
<gene>
    <name evidence="1" type="ORF">NB646_01340</name>
</gene>
<dbReference type="Proteomes" id="UP001164819">
    <property type="component" value="Chromosome"/>
</dbReference>